<dbReference type="SUPFAM" id="SSF102114">
    <property type="entry name" value="Radical SAM enzymes"/>
    <property type="match status" value="1"/>
</dbReference>
<evidence type="ECO:0000256" key="1">
    <source>
        <dbReference type="ARBA" id="ARBA00001966"/>
    </source>
</evidence>
<evidence type="ECO:0000313" key="10">
    <source>
        <dbReference type="Proteomes" id="UP000284277"/>
    </source>
</evidence>
<dbReference type="EMBL" id="MCIA01000001">
    <property type="protein sequence ID" value="RKD35394.1"/>
    <property type="molecule type" value="Genomic_DNA"/>
</dbReference>
<dbReference type="InterPro" id="IPR000385">
    <property type="entry name" value="MoaA_NifB_PqqE_Fe-S-bd_CS"/>
</dbReference>
<name>A0A419TD20_9FIRM</name>
<evidence type="ECO:0000256" key="2">
    <source>
        <dbReference type="ARBA" id="ARBA00022485"/>
    </source>
</evidence>
<dbReference type="InterPro" id="IPR013785">
    <property type="entry name" value="Aldolase_TIM"/>
</dbReference>
<evidence type="ECO:0000256" key="4">
    <source>
        <dbReference type="ARBA" id="ARBA00022723"/>
    </source>
</evidence>
<dbReference type="PANTHER" id="PTHR43273:SF3">
    <property type="entry name" value="ANAEROBIC SULFATASE-MATURATING ENZYME HOMOLOG ASLB-RELATED"/>
    <property type="match status" value="1"/>
</dbReference>
<evidence type="ECO:0000256" key="5">
    <source>
        <dbReference type="ARBA" id="ARBA00023004"/>
    </source>
</evidence>
<feature type="domain" description="Radical SAM core" evidence="8">
    <location>
        <begin position="126"/>
        <end position="270"/>
    </location>
</feature>
<organism evidence="9 10">
    <name type="scientific">Lacrimispora algidixylanolytica</name>
    <dbReference type="NCBI Taxonomy" id="94868"/>
    <lineage>
        <taxon>Bacteria</taxon>
        <taxon>Bacillati</taxon>
        <taxon>Bacillota</taxon>
        <taxon>Clostridia</taxon>
        <taxon>Lachnospirales</taxon>
        <taxon>Lachnospiraceae</taxon>
        <taxon>Lacrimispora</taxon>
    </lineage>
</organism>
<evidence type="ECO:0000256" key="3">
    <source>
        <dbReference type="ARBA" id="ARBA00022691"/>
    </source>
</evidence>
<keyword evidence="6" id="KW-0411">Iron-sulfur</keyword>
<evidence type="ECO:0000256" key="7">
    <source>
        <dbReference type="ARBA" id="ARBA00023601"/>
    </source>
</evidence>
<dbReference type="Proteomes" id="UP000284277">
    <property type="component" value="Unassembled WGS sequence"/>
</dbReference>
<dbReference type="AlphaFoldDB" id="A0A419TD20"/>
<comment type="caution">
    <text evidence="9">The sequence shown here is derived from an EMBL/GenBank/DDBJ whole genome shotgun (WGS) entry which is preliminary data.</text>
</comment>
<dbReference type="SFLD" id="SFLDG01067">
    <property type="entry name" value="SPASM/twitch_domain_containing"/>
    <property type="match status" value="1"/>
</dbReference>
<dbReference type="PROSITE" id="PS01305">
    <property type="entry name" value="MOAA_NIFB_PQQE"/>
    <property type="match status" value="1"/>
</dbReference>
<dbReference type="Pfam" id="PF04055">
    <property type="entry name" value="Radical_SAM"/>
    <property type="match status" value="1"/>
</dbReference>
<dbReference type="PANTHER" id="PTHR43273">
    <property type="entry name" value="ANAEROBIC SULFATASE-MATURATING ENZYME HOMOLOG ASLB-RELATED"/>
    <property type="match status" value="1"/>
</dbReference>
<dbReference type="CDD" id="cd01335">
    <property type="entry name" value="Radical_SAM"/>
    <property type="match status" value="1"/>
</dbReference>
<accession>A0A419TD20</accession>
<dbReference type="GO" id="GO:0051539">
    <property type="term" value="F:4 iron, 4 sulfur cluster binding"/>
    <property type="evidence" value="ECO:0007669"/>
    <property type="project" value="UniProtKB-KW"/>
</dbReference>
<dbReference type="OrthoDB" id="9763993at2"/>
<keyword evidence="3" id="KW-0949">S-adenosyl-L-methionine</keyword>
<sequence>MNMVAVNNSIKDFYHELCSSGRPGRLGKVFKTESNYYFLDSGTGKVACLKENVYKVLNCLMQSDSCEDLKDLDLNNEEIENAINEIKEAVMAEHILSAPVLKTLTGSAVTHLRETLESGVENVTLEVTEKCNLRCKYCIYNPSHKEYREFGHRDMSWETAKKAIDLLISHSKDAEQVHIGFYGGEPLLNFTLIKQAVGYAKSNFKEITFAMTTNAALVTDEIAEYLLQNDFDIIVSLDGPEDIHDANRITVEGTGSFNKTVTGAKNLLNTQSRLGKHSKISFNMVVSGPNYEENYNKIQQFLEHEDWIPEDIMVLTASVDHGPKDSAYFIPQGTQEREFTEGSYDPLNEWDWNCRRNKKNDNEKMGLFSDGVMDKGMLIIHKRLLSEYPVKAYGMNGCCVPGQRRIYVTVDGKFLLCEKVGNIPDIGNVDTGFDFESIQKFYVDDFIDNAKEFCKDCWAVNLCTMCYVNCYDKKGPHFSFRHNSCRNERLYLENNLIRYHIALEENPEELMEYNKKDFH</sequence>
<keyword evidence="10" id="KW-1185">Reference proteome</keyword>
<evidence type="ECO:0000259" key="8">
    <source>
        <dbReference type="Pfam" id="PF04055"/>
    </source>
</evidence>
<dbReference type="GO" id="GO:0046872">
    <property type="term" value="F:metal ion binding"/>
    <property type="evidence" value="ECO:0007669"/>
    <property type="project" value="UniProtKB-KW"/>
</dbReference>
<evidence type="ECO:0000313" key="9">
    <source>
        <dbReference type="EMBL" id="RKD35394.1"/>
    </source>
</evidence>
<dbReference type="SFLD" id="SFLDS00029">
    <property type="entry name" value="Radical_SAM"/>
    <property type="match status" value="1"/>
</dbReference>
<keyword evidence="4" id="KW-0479">Metal-binding</keyword>
<dbReference type="InterPro" id="IPR058240">
    <property type="entry name" value="rSAM_sf"/>
</dbReference>
<gene>
    <name evidence="9" type="ORF">BET01_01490</name>
</gene>
<dbReference type="SFLD" id="SFLDG01384">
    <property type="entry name" value="thioether_bond_formation_requi"/>
    <property type="match status" value="1"/>
</dbReference>
<comment type="cofactor">
    <cofactor evidence="1">
        <name>[4Fe-4S] cluster</name>
        <dbReference type="ChEBI" id="CHEBI:49883"/>
    </cofactor>
</comment>
<keyword evidence="2" id="KW-0004">4Fe-4S</keyword>
<reference evidence="9 10" key="1">
    <citation type="submission" date="2016-08" db="EMBL/GenBank/DDBJ databases">
        <title>A new outlook on sporulation: Clostridium algidixylanolyticum.</title>
        <authorList>
            <person name="Poppleton D.I."/>
            <person name="Gribaldo S."/>
        </authorList>
    </citation>
    <scope>NUCLEOTIDE SEQUENCE [LARGE SCALE GENOMIC DNA]</scope>
    <source>
        <strain evidence="9 10">SPL73</strain>
    </source>
</reference>
<dbReference type="SFLD" id="SFLDG01386">
    <property type="entry name" value="main_SPASM_domain-containing"/>
    <property type="match status" value="1"/>
</dbReference>
<dbReference type="InterPro" id="IPR007197">
    <property type="entry name" value="rSAM"/>
</dbReference>
<keyword evidence="5" id="KW-0408">Iron</keyword>
<dbReference type="InterPro" id="IPR023867">
    <property type="entry name" value="Sulphatase_maturase_rSAM"/>
</dbReference>
<comment type="similarity">
    <text evidence="7">Belongs to the radical SAM superfamily. Anaerobic sulfatase-maturating enzyme family.</text>
</comment>
<dbReference type="Gene3D" id="3.20.20.70">
    <property type="entry name" value="Aldolase class I"/>
    <property type="match status" value="1"/>
</dbReference>
<protein>
    <submittedName>
        <fullName evidence="9">Radical SAM protein</fullName>
    </submittedName>
</protein>
<evidence type="ECO:0000256" key="6">
    <source>
        <dbReference type="ARBA" id="ARBA00023014"/>
    </source>
</evidence>
<proteinExistence type="inferred from homology"/>
<dbReference type="GO" id="GO:0016491">
    <property type="term" value="F:oxidoreductase activity"/>
    <property type="evidence" value="ECO:0007669"/>
    <property type="project" value="InterPro"/>
</dbReference>